<evidence type="ECO:0000256" key="4">
    <source>
        <dbReference type="SAM" id="SignalP"/>
    </source>
</evidence>
<dbReference type="PANTHER" id="PTHR33376">
    <property type="match status" value="1"/>
</dbReference>
<dbReference type="Gene3D" id="3.40.190.170">
    <property type="entry name" value="Bacterial extracellular solute-binding protein, family 7"/>
    <property type="match status" value="1"/>
</dbReference>
<organism evidence="5 6">
    <name type="scientific">Halodesulfovibrio spirochaetisodalis</name>
    <dbReference type="NCBI Taxonomy" id="1560234"/>
    <lineage>
        <taxon>Bacteria</taxon>
        <taxon>Pseudomonadati</taxon>
        <taxon>Thermodesulfobacteriota</taxon>
        <taxon>Desulfovibrionia</taxon>
        <taxon>Desulfovibrionales</taxon>
        <taxon>Desulfovibrionaceae</taxon>
        <taxon>Halodesulfovibrio</taxon>
    </lineage>
</organism>
<dbReference type="PIRSF" id="PIRSF006470">
    <property type="entry name" value="DctB"/>
    <property type="match status" value="1"/>
</dbReference>
<dbReference type="Pfam" id="PF03480">
    <property type="entry name" value="DctP"/>
    <property type="match status" value="1"/>
</dbReference>
<evidence type="ECO:0000313" key="6">
    <source>
        <dbReference type="Proteomes" id="UP000091979"/>
    </source>
</evidence>
<comment type="caution">
    <text evidence="5">The sequence shown here is derived from an EMBL/GenBank/DDBJ whole genome shotgun (WGS) entry which is preliminary data.</text>
</comment>
<dbReference type="OrthoDB" id="8690069at2"/>
<proteinExistence type="inferred from homology"/>
<accession>A0A1B7XA97</accession>
<dbReference type="InterPro" id="IPR018389">
    <property type="entry name" value="DctP_fam"/>
</dbReference>
<dbReference type="Proteomes" id="UP000091979">
    <property type="component" value="Unassembled WGS sequence"/>
</dbReference>
<evidence type="ECO:0000256" key="3">
    <source>
        <dbReference type="ARBA" id="ARBA00022729"/>
    </source>
</evidence>
<dbReference type="AlphaFoldDB" id="A0A1B7XA97"/>
<feature type="chain" id="PRO_5008600459" evidence="4">
    <location>
        <begin position="23"/>
        <end position="325"/>
    </location>
</feature>
<keyword evidence="3 4" id="KW-0732">Signal</keyword>
<dbReference type="EMBL" id="JXMS01000026">
    <property type="protein sequence ID" value="OBQ46309.1"/>
    <property type="molecule type" value="Genomic_DNA"/>
</dbReference>
<reference evidence="5 6" key="1">
    <citation type="submission" date="2015-01" db="EMBL/GenBank/DDBJ databases">
        <title>Desulfovibrio sp. JC271 draft genome sequence.</title>
        <authorList>
            <person name="Shivani Y."/>
            <person name="Subhash Y."/>
            <person name="Sasikala C."/>
            <person name="Ramana C.V."/>
        </authorList>
    </citation>
    <scope>NUCLEOTIDE SEQUENCE [LARGE SCALE GENOMIC DNA]</scope>
    <source>
        <strain evidence="5 6">JC271</strain>
    </source>
</reference>
<dbReference type="NCBIfam" id="TIGR00787">
    <property type="entry name" value="dctP"/>
    <property type="match status" value="1"/>
</dbReference>
<keyword evidence="2" id="KW-0813">Transport</keyword>
<comment type="similarity">
    <text evidence="1">Belongs to the bacterial solute-binding protein 7 family.</text>
</comment>
<dbReference type="GO" id="GO:0055085">
    <property type="term" value="P:transmembrane transport"/>
    <property type="evidence" value="ECO:0007669"/>
    <property type="project" value="InterPro"/>
</dbReference>
<evidence type="ECO:0000256" key="2">
    <source>
        <dbReference type="ARBA" id="ARBA00022448"/>
    </source>
</evidence>
<evidence type="ECO:0000256" key="1">
    <source>
        <dbReference type="ARBA" id="ARBA00009023"/>
    </source>
</evidence>
<dbReference type="PANTHER" id="PTHR33376:SF7">
    <property type="entry name" value="C4-DICARBOXYLATE-BINDING PROTEIN DCTB"/>
    <property type="match status" value="1"/>
</dbReference>
<sequence>MKFSKILILVIAAICFTLPAMAATQVQLAVVTKPGSAQYVAAEKFAELIKERSKGEYNIKLYHSGSLGKETEILQQVQLGAIQMAIVTLGPFDTFVPEIKAVAFPFLFKDYETADRVLDGPVGQEALDSLAQAGFKGLQFSENGFRNLSNNRGAIHSAKDVKGLKLRVMQSTFHKELWHTLDANPTPMGWPIYSELQQGTIDGQENPLWVFEEYKLYEVQKYLALTGHVYSVHIDIANLQWFESLPEKTQAIFQTAMRDAAIYQRKVNRKKEAQYLASLKEKGMIVDEHPDIDSFRTKVAPMKEMDMYKEPKTRALLTKLLNATQ</sequence>
<protein>
    <submittedName>
        <fullName evidence="5">C4-dicarboxylate ABC transporter</fullName>
    </submittedName>
</protein>
<dbReference type="InterPro" id="IPR038404">
    <property type="entry name" value="TRAP_DctP_sf"/>
</dbReference>
<dbReference type="NCBIfam" id="NF037995">
    <property type="entry name" value="TRAP_S1"/>
    <property type="match status" value="1"/>
</dbReference>
<feature type="signal peptide" evidence="4">
    <location>
        <begin position="1"/>
        <end position="22"/>
    </location>
</feature>
<gene>
    <name evidence="5" type="ORF">SP90_12895</name>
</gene>
<dbReference type="STRING" id="1560234.SP90_12895"/>
<dbReference type="RefSeq" id="WP_066856972.1">
    <property type="nucleotide sequence ID" value="NZ_JXMS01000026.1"/>
</dbReference>
<dbReference type="GO" id="GO:0030288">
    <property type="term" value="C:outer membrane-bounded periplasmic space"/>
    <property type="evidence" value="ECO:0007669"/>
    <property type="project" value="InterPro"/>
</dbReference>
<name>A0A1B7XA97_9BACT</name>
<dbReference type="PATRIC" id="fig|1560234.3.peg.1689"/>
<dbReference type="InterPro" id="IPR004682">
    <property type="entry name" value="TRAP_DctP"/>
</dbReference>
<evidence type="ECO:0000313" key="5">
    <source>
        <dbReference type="EMBL" id="OBQ46309.1"/>
    </source>
</evidence>
<dbReference type="CDD" id="cd13679">
    <property type="entry name" value="PBP2_TRAP_YiaO_like"/>
    <property type="match status" value="1"/>
</dbReference>
<keyword evidence="6" id="KW-1185">Reference proteome</keyword>